<evidence type="ECO:0000313" key="2">
    <source>
        <dbReference type="EMBL" id="PZD74945.1"/>
    </source>
</evidence>
<organism evidence="2 3">
    <name type="scientific">Acaryochloris thomasi RCC1774</name>
    <dbReference type="NCBI Taxonomy" id="1764569"/>
    <lineage>
        <taxon>Bacteria</taxon>
        <taxon>Bacillati</taxon>
        <taxon>Cyanobacteriota</taxon>
        <taxon>Cyanophyceae</taxon>
        <taxon>Acaryochloridales</taxon>
        <taxon>Acaryochloridaceae</taxon>
        <taxon>Acaryochloris</taxon>
        <taxon>Acaryochloris thomasi</taxon>
    </lineage>
</organism>
<dbReference type="InterPro" id="IPR053840">
    <property type="entry name" value="Hfq_1"/>
</dbReference>
<dbReference type="EMBL" id="PQWO01000002">
    <property type="protein sequence ID" value="PZD74945.1"/>
    <property type="molecule type" value="Genomic_DNA"/>
</dbReference>
<dbReference type="RefSeq" id="WP_110984587.1">
    <property type="nucleotide sequence ID" value="NZ_CAWNWM010000002.1"/>
</dbReference>
<comment type="caution">
    <text evidence="2">The sequence shown here is derived from an EMBL/GenBank/DDBJ whole genome shotgun (WGS) entry which is preliminary data.</text>
</comment>
<feature type="domain" description="Hfq-related" evidence="1">
    <location>
        <begin position="9"/>
        <end position="69"/>
    </location>
</feature>
<accession>A0A2W1JX70</accession>
<sequence length="71" mass="8068">MSTELDVGLPSVRQLQTLIQDGSEVEVKVITNDLLVGKIRWQDAFCLCLLDHYDQPTVIWKQAIVFLKPKA</sequence>
<dbReference type="InterPro" id="IPR010920">
    <property type="entry name" value="LSM_dom_sf"/>
</dbReference>
<dbReference type="AlphaFoldDB" id="A0A2W1JX70"/>
<proteinExistence type="predicted"/>
<dbReference type="Gene3D" id="2.30.30.100">
    <property type="match status" value="1"/>
</dbReference>
<gene>
    <name evidence="2" type="ORF">C1752_00591</name>
</gene>
<reference evidence="2 3" key="1">
    <citation type="journal article" date="2018" name="Sci. Rep.">
        <title>A novel species of the marine cyanobacterium Acaryochloris with a unique pigment content and lifestyle.</title>
        <authorList>
            <person name="Partensky F."/>
            <person name="Six C."/>
            <person name="Ratin M."/>
            <person name="Garczarek L."/>
            <person name="Vaulot D."/>
            <person name="Probert I."/>
            <person name="Calteau A."/>
            <person name="Gourvil P."/>
            <person name="Marie D."/>
            <person name="Grebert T."/>
            <person name="Bouchier C."/>
            <person name="Le Panse S."/>
            <person name="Gachenot M."/>
            <person name="Rodriguez F."/>
            <person name="Garrido J.L."/>
        </authorList>
    </citation>
    <scope>NUCLEOTIDE SEQUENCE [LARGE SCALE GENOMIC DNA]</scope>
    <source>
        <strain evidence="2 3">RCC1774</strain>
    </source>
</reference>
<protein>
    <recommendedName>
        <fullName evidence="1">Hfq-related domain-containing protein</fullName>
    </recommendedName>
</protein>
<evidence type="ECO:0000313" key="3">
    <source>
        <dbReference type="Proteomes" id="UP000248857"/>
    </source>
</evidence>
<dbReference type="Pfam" id="PF21979">
    <property type="entry name" value="Hfq_1"/>
    <property type="match status" value="1"/>
</dbReference>
<dbReference type="SUPFAM" id="SSF50182">
    <property type="entry name" value="Sm-like ribonucleoproteins"/>
    <property type="match status" value="1"/>
</dbReference>
<dbReference type="Proteomes" id="UP000248857">
    <property type="component" value="Unassembled WGS sequence"/>
</dbReference>
<dbReference type="NCBIfam" id="NF047718">
    <property type="entry name" value="Hfq_rel_Cyano"/>
    <property type="match status" value="1"/>
</dbReference>
<name>A0A2W1JX70_9CYAN</name>
<dbReference type="OrthoDB" id="573534at2"/>
<keyword evidence="3" id="KW-1185">Reference proteome</keyword>
<evidence type="ECO:0000259" key="1">
    <source>
        <dbReference type="Pfam" id="PF21979"/>
    </source>
</evidence>